<name>A0A0E0GY23_ORYNI</name>
<dbReference type="AlphaFoldDB" id="A0A0E0GY23"/>
<evidence type="ECO:0000313" key="1">
    <source>
        <dbReference type="EnsemblPlants" id="ONIVA04G03270.1"/>
    </source>
</evidence>
<dbReference type="HOGENOM" id="CLU_2487254_0_0_1"/>
<accession>A0A0E0GY23</accession>
<protein>
    <submittedName>
        <fullName evidence="1">Uncharacterized protein</fullName>
    </submittedName>
</protein>
<dbReference type="EnsemblPlants" id="ONIVA04G03270.1">
    <property type="protein sequence ID" value="ONIVA04G03270.1"/>
    <property type="gene ID" value="ONIVA04G03270"/>
</dbReference>
<dbReference type="Proteomes" id="UP000006591">
    <property type="component" value="Chromosome 4"/>
</dbReference>
<organism evidence="1">
    <name type="scientific">Oryza nivara</name>
    <name type="common">Indian wild rice</name>
    <name type="synonym">Oryza sativa f. spontanea</name>
    <dbReference type="NCBI Taxonomy" id="4536"/>
    <lineage>
        <taxon>Eukaryota</taxon>
        <taxon>Viridiplantae</taxon>
        <taxon>Streptophyta</taxon>
        <taxon>Embryophyta</taxon>
        <taxon>Tracheophyta</taxon>
        <taxon>Spermatophyta</taxon>
        <taxon>Magnoliopsida</taxon>
        <taxon>Liliopsida</taxon>
        <taxon>Poales</taxon>
        <taxon>Poaceae</taxon>
        <taxon>BOP clade</taxon>
        <taxon>Oryzoideae</taxon>
        <taxon>Oryzeae</taxon>
        <taxon>Oryzinae</taxon>
        <taxon>Oryza</taxon>
    </lineage>
</organism>
<sequence length="87" mass="9470">MPPTPPNSNFARRVVQSGSPLPCHPSQPLFPFPFTFSSEAPAHRLHLPLIQSFCSSHPFPSLSPGKCHYPVVIHLTLLSLDQASASL</sequence>
<dbReference type="Gramene" id="ONIVA04G03270.1">
    <property type="protein sequence ID" value="ONIVA04G03270.1"/>
    <property type="gene ID" value="ONIVA04G03270"/>
</dbReference>
<evidence type="ECO:0000313" key="2">
    <source>
        <dbReference type="Proteomes" id="UP000006591"/>
    </source>
</evidence>
<reference evidence="1" key="1">
    <citation type="submission" date="2015-04" db="UniProtKB">
        <authorList>
            <consortium name="EnsemblPlants"/>
        </authorList>
    </citation>
    <scope>IDENTIFICATION</scope>
    <source>
        <strain evidence="1">SL10</strain>
    </source>
</reference>
<proteinExistence type="predicted"/>
<keyword evidence="2" id="KW-1185">Reference proteome</keyword>
<reference evidence="1" key="2">
    <citation type="submission" date="2018-04" db="EMBL/GenBank/DDBJ databases">
        <title>OnivRS2 (Oryza nivara Reference Sequence Version 2).</title>
        <authorList>
            <person name="Zhang J."/>
            <person name="Kudrna D."/>
            <person name="Lee S."/>
            <person name="Talag J."/>
            <person name="Rajasekar S."/>
            <person name="Welchert J."/>
            <person name="Hsing Y.-I."/>
            <person name="Wing R.A."/>
        </authorList>
    </citation>
    <scope>NUCLEOTIDE SEQUENCE [LARGE SCALE GENOMIC DNA]</scope>
    <source>
        <strain evidence="1">SL10</strain>
    </source>
</reference>